<dbReference type="EMBL" id="PYLS01000001">
    <property type="protein sequence ID" value="PST85239.1"/>
    <property type="molecule type" value="Genomic_DNA"/>
</dbReference>
<dbReference type="Proteomes" id="UP000240912">
    <property type="component" value="Unassembled WGS sequence"/>
</dbReference>
<comment type="caution">
    <text evidence="2">The sequence shown here is derived from an EMBL/GenBank/DDBJ whole genome shotgun (WGS) entry which is preliminary data.</text>
</comment>
<evidence type="ECO:0000313" key="2">
    <source>
        <dbReference type="EMBL" id="PST85239.1"/>
    </source>
</evidence>
<dbReference type="InterPro" id="IPR035386">
    <property type="entry name" value="Arm-DNA-bind_5"/>
</dbReference>
<gene>
    <name evidence="2" type="ORF">C7T94_03810</name>
</gene>
<accession>A0A2T3HS37</accession>
<dbReference type="AlphaFoldDB" id="A0A2T3HS37"/>
<dbReference type="Pfam" id="PF17293">
    <property type="entry name" value="Arm-DNA-bind_5"/>
    <property type="match status" value="1"/>
</dbReference>
<organism evidence="2 3">
    <name type="scientific">Pedobacter yulinensis</name>
    <dbReference type="NCBI Taxonomy" id="2126353"/>
    <lineage>
        <taxon>Bacteria</taxon>
        <taxon>Pseudomonadati</taxon>
        <taxon>Bacteroidota</taxon>
        <taxon>Sphingobacteriia</taxon>
        <taxon>Sphingobacteriales</taxon>
        <taxon>Sphingobacteriaceae</taxon>
        <taxon>Pedobacter</taxon>
    </lineage>
</organism>
<name>A0A2T3HS37_9SPHI</name>
<protein>
    <recommendedName>
        <fullName evidence="1">Arm DNA-binding domain-containing protein</fullName>
    </recommendedName>
</protein>
<proteinExistence type="predicted"/>
<dbReference type="OrthoDB" id="892893at2"/>
<feature type="domain" description="Arm DNA-binding" evidence="1">
    <location>
        <begin position="9"/>
        <end position="79"/>
    </location>
</feature>
<reference evidence="2 3" key="1">
    <citation type="submission" date="2018-03" db="EMBL/GenBank/DDBJ databases">
        <authorList>
            <person name="Keele B.F."/>
        </authorList>
    </citation>
    <scope>NUCLEOTIDE SEQUENCE [LARGE SCALE GENOMIC DNA]</scope>
    <source>
        <strain evidence="2 3">YL28-9</strain>
    </source>
</reference>
<dbReference type="RefSeq" id="WP_107213788.1">
    <property type="nucleotide sequence ID" value="NZ_KZ686268.1"/>
</dbReference>
<sequence length="83" mass="9377">MSAKTTLLFHLRKPKALTANESPVYLRFRVEGKQAETSTGRSCNPNSWNKRLGRAYGNSEAAKSLNFFLDTLEARAKEVMALW</sequence>
<evidence type="ECO:0000313" key="3">
    <source>
        <dbReference type="Proteomes" id="UP000240912"/>
    </source>
</evidence>
<keyword evidence="3" id="KW-1185">Reference proteome</keyword>
<evidence type="ECO:0000259" key="1">
    <source>
        <dbReference type="Pfam" id="PF17293"/>
    </source>
</evidence>